<dbReference type="Gene3D" id="3.10.450.50">
    <property type="match status" value="1"/>
</dbReference>
<proteinExistence type="predicted"/>
<organism evidence="1 2">
    <name type="scientific">Actinobacillus succinogenes (strain ATCC 55618 / DSM 22257 / CCUG 43843 / 130Z)</name>
    <dbReference type="NCBI Taxonomy" id="339671"/>
    <lineage>
        <taxon>Bacteria</taxon>
        <taxon>Pseudomonadati</taxon>
        <taxon>Pseudomonadota</taxon>
        <taxon>Gammaproteobacteria</taxon>
        <taxon>Pasteurellales</taxon>
        <taxon>Pasteurellaceae</taxon>
        <taxon>Actinobacillus</taxon>
    </lineage>
</organism>
<sequence>MRAHFQSINNGGPTKISRQEYHNETARVLSGNEVLLISNFTTYRQDDNGDETLFLSWNMSLIFRKSDDKWLMTHGHLSLRNAFDPDSLPRLRDIWNKNNL</sequence>
<dbReference type="Proteomes" id="UP000001114">
    <property type="component" value="Chromosome"/>
</dbReference>
<dbReference type="InterPro" id="IPR032710">
    <property type="entry name" value="NTF2-like_dom_sf"/>
</dbReference>
<evidence type="ECO:0000313" key="2">
    <source>
        <dbReference type="Proteomes" id="UP000001114"/>
    </source>
</evidence>
<keyword evidence="2" id="KW-1185">Reference proteome</keyword>
<protein>
    <recommendedName>
        <fullName evidence="3">SnoaL-like domain-containing protein</fullName>
    </recommendedName>
</protein>
<dbReference type="AlphaFoldDB" id="A6VPT6"/>
<dbReference type="SUPFAM" id="SSF54427">
    <property type="entry name" value="NTF2-like"/>
    <property type="match status" value="1"/>
</dbReference>
<gene>
    <name evidence="1" type="ordered locus">Asuc_1629</name>
</gene>
<evidence type="ECO:0000313" key="1">
    <source>
        <dbReference type="EMBL" id="ABR74983.1"/>
    </source>
</evidence>
<dbReference type="STRING" id="339671.Asuc_1629"/>
<accession>A6VPT6</accession>
<reference evidence="2" key="1">
    <citation type="journal article" date="2010" name="BMC Genomics">
        <title>A genomic perspective on the potential of Actinobacillus succinogenes for industrial succinate production.</title>
        <authorList>
            <person name="McKinlay J.B."/>
            <person name="Laivenieks M."/>
            <person name="Schindler B.D."/>
            <person name="McKinlay A.A."/>
            <person name="Siddaramappa S."/>
            <person name="Challacombe J.F."/>
            <person name="Lowry S.R."/>
            <person name="Clum A."/>
            <person name="Lapidus A.L."/>
            <person name="Burkhart K.B."/>
            <person name="Harkins V."/>
            <person name="Vieille C."/>
        </authorList>
    </citation>
    <scope>NUCLEOTIDE SEQUENCE [LARGE SCALE GENOMIC DNA]</scope>
    <source>
        <strain evidence="2">ATCC 55618 / DSM 22257 / CCUG 43843 / 130Z</strain>
    </source>
</reference>
<dbReference type="KEGG" id="asu:Asuc_1629"/>
<dbReference type="HOGENOM" id="CLU_2299690_0_0_6"/>
<name>A6VPT6_ACTSZ</name>
<evidence type="ECO:0008006" key="3">
    <source>
        <dbReference type="Google" id="ProtNLM"/>
    </source>
</evidence>
<dbReference type="EMBL" id="CP000746">
    <property type="protein sequence ID" value="ABR74983.1"/>
    <property type="molecule type" value="Genomic_DNA"/>
</dbReference>